<organism evidence="7 8">
    <name type="scientific">Candidatus Doudnabacteria bacterium RIFCSPHIGHO2_01_FULL_49_9</name>
    <dbReference type="NCBI Taxonomy" id="1817827"/>
    <lineage>
        <taxon>Bacteria</taxon>
        <taxon>Candidatus Doudnaibacteriota</taxon>
    </lineage>
</organism>
<evidence type="ECO:0000256" key="5">
    <source>
        <dbReference type="ARBA" id="ARBA00023136"/>
    </source>
</evidence>
<name>A0A1F5P3I1_9BACT</name>
<gene>
    <name evidence="7" type="ORF">A2846_01930</name>
</gene>
<proteinExistence type="predicted"/>
<dbReference type="Pfam" id="PF01943">
    <property type="entry name" value="Polysacc_synt"/>
    <property type="match status" value="1"/>
</dbReference>
<evidence type="ECO:0000256" key="1">
    <source>
        <dbReference type="ARBA" id="ARBA00004651"/>
    </source>
</evidence>
<accession>A0A1F5P3I1</accession>
<dbReference type="InterPro" id="IPR050833">
    <property type="entry name" value="Poly_Biosynth_Transport"/>
</dbReference>
<dbReference type="PANTHER" id="PTHR30250:SF11">
    <property type="entry name" value="O-ANTIGEN TRANSPORTER-RELATED"/>
    <property type="match status" value="1"/>
</dbReference>
<feature type="transmembrane region" description="Helical" evidence="6">
    <location>
        <begin position="12"/>
        <end position="32"/>
    </location>
</feature>
<keyword evidence="4 6" id="KW-1133">Transmembrane helix</keyword>
<feature type="transmembrane region" description="Helical" evidence="6">
    <location>
        <begin position="251"/>
        <end position="272"/>
    </location>
</feature>
<evidence type="ECO:0000313" key="7">
    <source>
        <dbReference type="EMBL" id="OGE84365.1"/>
    </source>
</evidence>
<feature type="transmembrane region" description="Helical" evidence="6">
    <location>
        <begin position="439"/>
        <end position="458"/>
    </location>
</feature>
<comment type="caution">
    <text evidence="7">The sequence shown here is derived from an EMBL/GenBank/DDBJ whole genome shotgun (WGS) entry which is preliminary data.</text>
</comment>
<comment type="subcellular location">
    <subcellularLocation>
        <location evidence="1">Cell membrane</location>
        <topology evidence="1">Multi-pass membrane protein</topology>
    </subcellularLocation>
</comment>
<evidence type="ECO:0000313" key="8">
    <source>
        <dbReference type="Proteomes" id="UP000176339"/>
    </source>
</evidence>
<protein>
    <submittedName>
        <fullName evidence="7">Uncharacterized protein</fullName>
    </submittedName>
</protein>
<keyword evidence="3 6" id="KW-0812">Transmembrane</keyword>
<feature type="transmembrane region" description="Helical" evidence="6">
    <location>
        <begin position="381"/>
        <end position="403"/>
    </location>
</feature>
<evidence type="ECO:0000256" key="4">
    <source>
        <dbReference type="ARBA" id="ARBA00022989"/>
    </source>
</evidence>
<feature type="transmembrane region" description="Helical" evidence="6">
    <location>
        <begin position="358"/>
        <end position="375"/>
    </location>
</feature>
<feature type="transmembrane region" description="Helical" evidence="6">
    <location>
        <begin position="330"/>
        <end position="351"/>
    </location>
</feature>
<feature type="transmembrane region" description="Helical" evidence="6">
    <location>
        <begin position="115"/>
        <end position="133"/>
    </location>
</feature>
<dbReference type="GO" id="GO:0005886">
    <property type="term" value="C:plasma membrane"/>
    <property type="evidence" value="ECO:0007669"/>
    <property type="project" value="UniProtKB-SubCell"/>
</dbReference>
<dbReference type="Proteomes" id="UP000176339">
    <property type="component" value="Unassembled WGS sequence"/>
</dbReference>
<dbReference type="AlphaFoldDB" id="A0A1F5P3I1"/>
<dbReference type="CDD" id="cd13128">
    <property type="entry name" value="MATE_Wzx_like"/>
    <property type="match status" value="1"/>
</dbReference>
<evidence type="ECO:0000256" key="2">
    <source>
        <dbReference type="ARBA" id="ARBA00022475"/>
    </source>
</evidence>
<evidence type="ECO:0000256" key="3">
    <source>
        <dbReference type="ARBA" id="ARBA00022692"/>
    </source>
</evidence>
<feature type="transmembrane region" description="Helical" evidence="6">
    <location>
        <begin position="293"/>
        <end position="310"/>
    </location>
</feature>
<dbReference type="PANTHER" id="PTHR30250">
    <property type="entry name" value="PST FAMILY PREDICTED COLANIC ACID TRANSPORTER"/>
    <property type="match status" value="1"/>
</dbReference>
<evidence type="ECO:0000256" key="6">
    <source>
        <dbReference type="SAM" id="Phobius"/>
    </source>
</evidence>
<keyword evidence="5 6" id="KW-0472">Membrane</keyword>
<dbReference type="InterPro" id="IPR002797">
    <property type="entry name" value="Polysacc_synth"/>
</dbReference>
<feature type="transmembrane region" description="Helical" evidence="6">
    <location>
        <begin position="415"/>
        <end position="433"/>
    </location>
</feature>
<feature type="transmembrane region" description="Helical" evidence="6">
    <location>
        <begin position="44"/>
        <end position="64"/>
    </location>
</feature>
<dbReference type="EMBL" id="MFEN01000015">
    <property type="protein sequence ID" value="OGE84365.1"/>
    <property type="molecule type" value="Genomic_DNA"/>
</dbReference>
<feature type="transmembrane region" description="Helical" evidence="6">
    <location>
        <begin position="85"/>
        <end position="109"/>
    </location>
</feature>
<sequence>MTVARRIFFNTIYQSAGKILSTAIALVSVGLTTRYLGQTGYGEYTTVISFMGFFGILADLGLYLTATKKISEPGADEKKIMGGIFGLRLVTVIAALICGAGFALLFPYSLAVKKAMFIGIAAFTFVSATQALIGVFQKHLVYYQVVASETVQRLVMLGGTVAAISLELSFAGFIWVLVAANAAHFFICAMLARRLIPFHLDFDVSYWRELLRESWPLAFSVILNLIYFRADTLILSIFHSPAEVGIYGLPYKILEILIAFPAMFAGLIMPLLTKHAYTSPALYKNYLQKSLDAVLLAVVPIVAVTTYFARPIINIVGGAGFPDADRVLQILIIAVAVMYLGNLFGHTVVALSAQKRMIKGYLAGAIAGLTLYFLLIPKYSYFGAAGATIAVELIVFLSAYFLTSRASGFYPSFSILGKAIAAAIPMVLVYQFINLNWIIAGLVGLGLYGGSLILLRAVPLEFIKGLVARGE</sequence>
<keyword evidence="2" id="KW-1003">Cell membrane</keyword>
<reference evidence="7 8" key="1">
    <citation type="journal article" date="2016" name="Nat. Commun.">
        <title>Thousands of microbial genomes shed light on interconnected biogeochemical processes in an aquifer system.</title>
        <authorList>
            <person name="Anantharaman K."/>
            <person name="Brown C.T."/>
            <person name="Hug L.A."/>
            <person name="Sharon I."/>
            <person name="Castelle C.J."/>
            <person name="Probst A.J."/>
            <person name="Thomas B.C."/>
            <person name="Singh A."/>
            <person name="Wilkins M.J."/>
            <person name="Karaoz U."/>
            <person name="Brodie E.L."/>
            <person name="Williams K.H."/>
            <person name="Hubbard S.S."/>
            <person name="Banfield J.F."/>
        </authorList>
    </citation>
    <scope>NUCLEOTIDE SEQUENCE [LARGE SCALE GENOMIC DNA]</scope>
</reference>